<dbReference type="PANTHER" id="PTHR12459:SF19">
    <property type="entry name" value="TRANSMEMBRANE PROTEIN 135 N-TERMINAL DOMAIN-CONTAINING PROTEIN"/>
    <property type="match status" value="1"/>
</dbReference>
<evidence type="ECO:0008006" key="3">
    <source>
        <dbReference type="Google" id="ProtNLM"/>
    </source>
</evidence>
<protein>
    <recommendedName>
        <fullName evidence="3">Transmembrane protein 135 N-terminal domain-containing protein</fullName>
    </recommendedName>
</protein>
<reference evidence="1 2" key="1">
    <citation type="submission" date="2019-03" db="EMBL/GenBank/DDBJ databases">
        <title>Sequencing 23 genomes of Wallemia ichthyophaga.</title>
        <authorList>
            <person name="Gostincar C."/>
        </authorList>
    </citation>
    <scope>NUCLEOTIDE SEQUENCE [LARGE SCALE GENOMIC DNA]</scope>
    <source>
        <strain evidence="1 2">EXF-8621</strain>
    </source>
</reference>
<gene>
    <name evidence="1" type="ORF">E3P90_04068</name>
</gene>
<dbReference type="InterPro" id="IPR026749">
    <property type="entry name" value="Tmem135"/>
</dbReference>
<proteinExistence type="predicted"/>
<accession>A0A4V4M0V8</accession>
<comment type="caution">
    <text evidence="1">The sequence shown here is derived from an EMBL/GenBank/DDBJ whole genome shotgun (WGS) entry which is preliminary data.</text>
</comment>
<name>A0A4V4M0V8_WALIC</name>
<sequence>MIDLLLTHAELRNISGKMGCSVFQTPAVDVAERPSEDVAESCGSFKPAFRASLRVLLAGSTTISTLKFLVKLLFRRDAFESVDSSLSRALALYTLANRLLGRLRGISKSWIPAISSPALLLIKQSHLRFTLALYTLSAVTETCYDLYSHLLPKGGIYDAIFSSNTIWLLSQSRLLNSFVYHPDIFPTSYAKIIFARSENYIQRRPAWVSPQSRWPSPRDVLNYIASASEHAYPKLSDSVPLLRQPVQPIIDSAHSQHTQAICAALHPAEPSCLKHYVVALFKELKGAARFSGVLAVLSALFRLKSGLKNPILTLRNIAKSTVHGAVMIGGSITTSWATTCFLQKILPNDALKKSRWCLHCIPSTLLLLTLPPKRRRQLAMYCARLTADLEWSRLGWKNNSSIECLVCLVFGVGMSVLGRALDKDKRVVGGIHGSCIRYIREGAL</sequence>
<dbReference type="AlphaFoldDB" id="A0A4V4M0V8"/>
<organism evidence="1 2">
    <name type="scientific">Wallemia ichthyophaga</name>
    <dbReference type="NCBI Taxonomy" id="245174"/>
    <lineage>
        <taxon>Eukaryota</taxon>
        <taxon>Fungi</taxon>
        <taxon>Dikarya</taxon>
        <taxon>Basidiomycota</taxon>
        <taxon>Wallemiomycotina</taxon>
        <taxon>Wallemiomycetes</taxon>
        <taxon>Wallemiales</taxon>
        <taxon>Wallemiaceae</taxon>
        <taxon>Wallemia</taxon>
    </lineage>
</organism>
<evidence type="ECO:0000313" key="2">
    <source>
        <dbReference type="Proteomes" id="UP000306954"/>
    </source>
</evidence>
<evidence type="ECO:0000313" key="1">
    <source>
        <dbReference type="EMBL" id="TIB07452.1"/>
    </source>
</evidence>
<dbReference type="Proteomes" id="UP000306954">
    <property type="component" value="Unassembled WGS sequence"/>
</dbReference>
<dbReference type="EMBL" id="SPOF01000094">
    <property type="protein sequence ID" value="TIB07452.1"/>
    <property type="molecule type" value="Genomic_DNA"/>
</dbReference>
<dbReference type="PANTHER" id="PTHR12459">
    <property type="entry name" value="TRANSMEMBRANE PROTEIN 135-RELATED"/>
    <property type="match status" value="1"/>
</dbReference>